<keyword evidence="2" id="KW-1185">Reference proteome</keyword>
<dbReference type="Proteomes" id="UP001165289">
    <property type="component" value="Unassembled WGS sequence"/>
</dbReference>
<gene>
    <name evidence="1" type="ORF">LOD99_303</name>
</gene>
<evidence type="ECO:0000313" key="2">
    <source>
        <dbReference type="Proteomes" id="UP001165289"/>
    </source>
</evidence>
<evidence type="ECO:0000313" key="1">
    <source>
        <dbReference type="EMBL" id="KAI6657559.1"/>
    </source>
</evidence>
<dbReference type="AlphaFoldDB" id="A0AAV7KBU2"/>
<comment type="caution">
    <text evidence="1">The sequence shown here is derived from an EMBL/GenBank/DDBJ whole genome shotgun (WGS) entry which is preliminary data.</text>
</comment>
<reference evidence="1 2" key="1">
    <citation type="journal article" date="2023" name="BMC Biol.">
        <title>The compact genome of the sponge Oopsacas minuta (Hexactinellida) is lacking key metazoan core genes.</title>
        <authorList>
            <person name="Santini S."/>
            <person name="Schenkelaars Q."/>
            <person name="Jourda C."/>
            <person name="Duchesne M."/>
            <person name="Belahbib H."/>
            <person name="Rocher C."/>
            <person name="Selva M."/>
            <person name="Riesgo A."/>
            <person name="Vervoort M."/>
            <person name="Leys S.P."/>
            <person name="Kodjabachian L."/>
            <person name="Le Bivic A."/>
            <person name="Borchiellini C."/>
            <person name="Claverie J.M."/>
            <person name="Renard E."/>
        </authorList>
    </citation>
    <scope>NUCLEOTIDE SEQUENCE [LARGE SCALE GENOMIC DNA]</scope>
    <source>
        <strain evidence="1">SPO-2</strain>
    </source>
</reference>
<sequence length="95" mass="10652">MEKANSRNLEKDAYTKLRTTLEEGLLVNLLTCSGVVTKELETKHLSKEVTLHLAMSYIELLLEISAYARTNEVGKCGDISEFNQGSKGLKYDREA</sequence>
<name>A0AAV7KBU2_9METZ</name>
<organism evidence="1 2">
    <name type="scientific">Oopsacas minuta</name>
    <dbReference type="NCBI Taxonomy" id="111878"/>
    <lineage>
        <taxon>Eukaryota</taxon>
        <taxon>Metazoa</taxon>
        <taxon>Porifera</taxon>
        <taxon>Hexactinellida</taxon>
        <taxon>Hexasterophora</taxon>
        <taxon>Lyssacinosida</taxon>
        <taxon>Leucopsacidae</taxon>
        <taxon>Oopsacas</taxon>
    </lineage>
</organism>
<proteinExistence type="predicted"/>
<accession>A0AAV7KBU2</accession>
<dbReference type="EMBL" id="JAKMXF010000111">
    <property type="protein sequence ID" value="KAI6657559.1"/>
    <property type="molecule type" value="Genomic_DNA"/>
</dbReference>
<protein>
    <submittedName>
        <fullName evidence="1">Uncharacterized protein</fullName>
    </submittedName>
</protein>